<evidence type="ECO:0000256" key="1">
    <source>
        <dbReference type="SAM" id="Phobius"/>
    </source>
</evidence>
<sequence length="56" mass="6548">MHCALHFIRFIVVDHLKDLARIVVLTCIFYITILEGHLQIPRPKMAASLLLFLQFQ</sequence>
<name>A0ABX5FDB6_9BURK</name>
<keyword evidence="1" id="KW-0812">Transmembrane</keyword>
<keyword evidence="1" id="KW-0472">Membrane</keyword>
<evidence type="ECO:0000313" key="3">
    <source>
        <dbReference type="Proteomes" id="UP000242660"/>
    </source>
</evidence>
<gene>
    <name evidence="2" type="ORF">BZL35_00803</name>
</gene>
<dbReference type="Proteomes" id="UP000242660">
    <property type="component" value="Unassembled WGS sequence"/>
</dbReference>
<keyword evidence="1" id="KW-1133">Transmembrane helix</keyword>
<protein>
    <submittedName>
        <fullName evidence="2">Uncharacterized protein</fullName>
    </submittedName>
</protein>
<reference evidence="2 3" key="1">
    <citation type="journal article" date="2017" name="Front. Microbiol.">
        <title>Genome of Ca. Pandoraea novymonadis, an Endosymbiotic Bacterium of the Trypanosomatid Novymonas esmeraldas.</title>
        <authorList>
            <person name="Kostygov A.Y."/>
            <person name="Butenko A."/>
            <person name="Nenarokova A."/>
            <person name="Tashyreva D."/>
            <person name="Flegontov P."/>
            <person name="Lukes J."/>
            <person name="Yurchenko V."/>
        </authorList>
    </citation>
    <scope>NUCLEOTIDE SEQUENCE [LARGE SCALE GENOMIC DNA]</scope>
    <source>
        <strain evidence="2 3">E262</strain>
    </source>
</reference>
<accession>A0ABX5FDB6</accession>
<feature type="transmembrane region" description="Helical" evidence="1">
    <location>
        <begin position="19"/>
        <end position="38"/>
    </location>
</feature>
<dbReference type="EMBL" id="MUHY01000002">
    <property type="protein sequence ID" value="PSB91761.1"/>
    <property type="molecule type" value="Genomic_DNA"/>
</dbReference>
<comment type="caution">
    <text evidence="2">The sequence shown here is derived from an EMBL/GenBank/DDBJ whole genome shotgun (WGS) entry which is preliminary data.</text>
</comment>
<evidence type="ECO:0000313" key="2">
    <source>
        <dbReference type="EMBL" id="PSB91761.1"/>
    </source>
</evidence>
<organism evidence="2 3">
    <name type="scientific">Candidatus Pandoraea novymonadis</name>
    <dbReference type="NCBI Taxonomy" id="1808959"/>
    <lineage>
        <taxon>Bacteria</taxon>
        <taxon>Pseudomonadati</taxon>
        <taxon>Pseudomonadota</taxon>
        <taxon>Betaproteobacteria</taxon>
        <taxon>Burkholderiales</taxon>
        <taxon>Burkholderiaceae</taxon>
        <taxon>Pandoraea</taxon>
    </lineage>
</organism>
<keyword evidence="3" id="KW-1185">Reference proteome</keyword>
<proteinExistence type="predicted"/>